<evidence type="ECO:0000313" key="2">
    <source>
        <dbReference type="EMBL" id="NML70322.1"/>
    </source>
</evidence>
<dbReference type="AlphaFoldDB" id="A0A7Y0AN83"/>
<dbReference type="SUPFAM" id="SSF53474">
    <property type="entry name" value="alpha/beta-Hydrolases"/>
    <property type="match status" value="1"/>
</dbReference>
<feature type="compositionally biased region" description="Low complexity" evidence="1">
    <location>
        <begin position="282"/>
        <end position="312"/>
    </location>
</feature>
<protein>
    <submittedName>
        <fullName evidence="2">DUF2235 domain-containing protein</fullName>
    </submittedName>
</protein>
<dbReference type="EMBL" id="JABBGI010000012">
    <property type="protein sequence ID" value="NML70322.1"/>
    <property type="molecule type" value="Genomic_DNA"/>
</dbReference>
<dbReference type="RefSeq" id="WP_169234850.1">
    <property type="nucleotide sequence ID" value="NZ_JABBGI010000012.1"/>
</dbReference>
<feature type="region of interest" description="Disordered" evidence="1">
    <location>
        <begin position="281"/>
        <end position="339"/>
    </location>
</feature>
<evidence type="ECO:0000256" key="1">
    <source>
        <dbReference type="SAM" id="MobiDB-lite"/>
    </source>
</evidence>
<sequence>MGTSAGVSFEKLQNGKLEGNVIYGYWTNLNNKPIKRAYFGDKVRFNILLSPFVSIGDLLSLQFYEKDWMNDTRLGSAKKVSIRGLLVQYDFKIREDWDNMIEGTGEKGEEIEAYCEVIYKDKAVDLAYQDNQVLKVYRKHKVLFVFFHGGPFGRGQIKGKSNDDTGYTGVIYNNVMKYAKSKGHEVVGAIIAPAAVEKYGVSTGYDFIIQNYRPGYEIIIYGYSYGGDNAVNLAERIDASNLPVDTMIIVDSTDGPLHQISVDTSVPDNVGYTLNIYQTKASGGSSKSGKNSDDPNSSEGSSSDGSSNSPASRGYPHTAEGRNKVDNINATAPDVTHGNIQQKKFDTIISIFKKRIDEYKYPK</sequence>
<evidence type="ECO:0000313" key="3">
    <source>
        <dbReference type="Proteomes" id="UP000544054"/>
    </source>
</evidence>
<proteinExistence type="predicted"/>
<name>A0A7Y0AN83_9FLAO</name>
<reference evidence="2 3" key="1">
    <citation type="submission" date="2020-04" db="EMBL/GenBank/DDBJ databases">
        <title>Chryseobacterium sp. RP-3-3 sp. nov., isolated from Jeju soil.</title>
        <authorList>
            <person name="Dahal R.H."/>
        </authorList>
    </citation>
    <scope>NUCLEOTIDE SEQUENCE [LARGE SCALE GENOMIC DNA]</scope>
    <source>
        <strain evidence="2 3">RP-3-3</strain>
    </source>
</reference>
<keyword evidence="3" id="KW-1185">Reference proteome</keyword>
<dbReference type="Proteomes" id="UP000544054">
    <property type="component" value="Unassembled WGS sequence"/>
</dbReference>
<organism evidence="2 3">
    <name type="scientific">Chryseobacterium antibioticum</name>
    <dbReference type="NCBI Taxonomy" id="2728847"/>
    <lineage>
        <taxon>Bacteria</taxon>
        <taxon>Pseudomonadati</taxon>
        <taxon>Bacteroidota</taxon>
        <taxon>Flavobacteriia</taxon>
        <taxon>Flavobacteriales</taxon>
        <taxon>Weeksellaceae</taxon>
        <taxon>Chryseobacterium group</taxon>
        <taxon>Chryseobacterium</taxon>
    </lineage>
</organism>
<gene>
    <name evidence="2" type="ORF">HHL23_10985</name>
</gene>
<comment type="caution">
    <text evidence="2">The sequence shown here is derived from an EMBL/GenBank/DDBJ whole genome shotgun (WGS) entry which is preliminary data.</text>
</comment>
<dbReference type="InterPro" id="IPR029058">
    <property type="entry name" value="AB_hydrolase_fold"/>
</dbReference>
<accession>A0A7Y0AN83</accession>